<dbReference type="OrthoDB" id="5115907at2"/>
<feature type="transmembrane region" description="Helical" evidence="1">
    <location>
        <begin position="7"/>
        <end position="29"/>
    </location>
</feature>
<evidence type="ECO:0000256" key="1">
    <source>
        <dbReference type="SAM" id="Phobius"/>
    </source>
</evidence>
<dbReference type="Proteomes" id="UP000307380">
    <property type="component" value="Unassembled WGS sequence"/>
</dbReference>
<name>A0A4S4FW20_9MICO</name>
<keyword evidence="1" id="KW-0812">Transmembrane</keyword>
<feature type="transmembrane region" description="Helical" evidence="1">
    <location>
        <begin position="71"/>
        <end position="90"/>
    </location>
</feature>
<keyword evidence="1" id="KW-0472">Membrane</keyword>
<evidence type="ECO:0000313" key="3">
    <source>
        <dbReference type="Proteomes" id="UP000307380"/>
    </source>
</evidence>
<accession>A0A4S4FW20</accession>
<feature type="transmembrane region" description="Helical" evidence="1">
    <location>
        <begin position="96"/>
        <end position="117"/>
    </location>
</feature>
<reference evidence="2 3" key="1">
    <citation type="submission" date="2019-04" db="EMBL/GenBank/DDBJ databases">
        <authorList>
            <person name="Jiang L."/>
        </authorList>
    </citation>
    <scope>NUCLEOTIDE SEQUENCE [LARGE SCALE GENOMIC DNA]</scope>
    <source>
        <strain evidence="2 3">YIM 131861</strain>
    </source>
</reference>
<gene>
    <name evidence="2" type="ORF">E6C70_02565</name>
</gene>
<protein>
    <submittedName>
        <fullName evidence="2">Uncharacterized protein</fullName>
    </submittedName>
</protein>
<sequence length="173" mass="18468">MIIRRAFYYALFTAVIVLPAWTLIGWGIFGHGGWGILGLILAAPIMAIMLLVVALLIVARADVRRERAVSWADAGILTVWYACLIGFGFFGATATLFSVLGVLAAIAAFWIALGEVLRAGARSVRTTMEEFERQAQELNAAQAGSAQGGTAQRGVKPAPFDAGEVIVIRESTD</sequence>
<organism evidence="2 3">
    <name type="scientific">Orlajensenia flava</name>
    <dbReference type="NCBI Taxonomy" id="2565934"/>
    <lineage>
        <taxon>Bacteria</taxon>
        <taxon>Bacillati</taxon>
        <taxon>Actinomycetota</taxon>
        <taxon>Actinomycetes</taxon>
        <taxon>Micrococcales</taxon>
        <taxon>Microbacteriaceae</taxon>
        <taxon>Orlajensenia</taxon>
    </lineage>
</organism>
<dbReference type="EMBL" id="SSSN01000003">
    <property type="protein sequence ID" value="THG34983.1"/>
    <property type="molecule type" value="Genomic_DNA"/>
</dbReference>
<comment type="caution">
    <text evidence="2">The sequence shown here is derived from an EMBL/GenBank/DDBJ whole genome shotgun (WGS) entry which is preliminary data.</text>
</comment>
<dbReference type="AlphaFoldDB" id="A0A4S4FW20"/>
<evidence type="ECO:0000313" key="2">
    <source>
        <dbReference type="EMBL" id="THG34983.1"/>
    </source>
</evidence>
<keyword evidence="1" id="KW-1133">Transmembrane helix</keyword>
<dbReference type="RefSeq" id="WP_136421942.1">
    <property type="nucleotide sequence ID" value="NZ_OZ241748.1"/>
</dbReference>
<proteinExistence type="predicted"/>
<keyword evidence="3" id="KW-1185">Reference proteome</keyword>
<feature type="transmembrane region" description="Helical" evidence="1">
    <location>
        <begin position="35"/>
        <end position="59"/>
    </location>
</feature>